<dbReference type="AlphaFoldDB" id="A0AAW3CB29"/>
<dbReference type="EMBL" id="JBAMZN010000001">
    <property type="protein sequence ID" value="KAL0531480.1"/>
    <property type="molecule type" value="Genomic_DNA"/>
</dbReference>
<protein>
    <submittedName>
        <fullName evidence="2">Uncharacterized protein</fullName>
    </submittedName>
</protein>
<reference evidence="2 3" key="1">
    <citation type="submission" date="2024-02" db="EMBL/GenBank/DDBJ databases">
        <title>FIRST GENOME SEQUENCES OF Leishmania (Viannia) shawi, Leishmania (Viannia) lindenbergi AND Leishmania (Viannia) utingensis.</title>
        <authorList>
            <person name="Resadore F."/>
            <person name="Custodio M.G.F."/>
            <person name="Boite M.C."/>
            <person name="Cupolillo E."/>
            <person name="Ferreira G.E.M."/>
        </authorList>
    </citation>
    <scope>NUCLEOTIDE SEQUENCE [LARGE SCALE GENOMIC DNA]</scope>
    <source>
        <strain evidence="2 3">MDAS/BR/1979/M5533</strain>
    </source>
</reference>
<proteinExistence type="predicted"/>
<feature type="region of interest" description="Disordered" evidence="1">
    <location>
        <begin position="267"/>
        <end position="324"/>
    </location>
</feature>
<evidence type="ECO:0000313" key="3">
    <source>
        <dbReference type="Proteomes" id="UP001501274"/>
    </source>
</evidence>
<feature type="compositionally biased region" description="Basic and acidic residues" evidence="1">
    <location>
        <begin position="299"/>
        <end position="310"/>
    </location>
</feature>
<comment type="caution">
    <text evidence="2">The sequence shown here is derived from an EMBL/GenBank/DDBJ whole genome shotgun (WGS) entry which is preliminary data.</text>
</comment>
<name>A0AAW3CB29_9TRYP</name>
<dbReference type="PANTHER" id="PTHR34157:SF2">
    <property type="entry name" value="TUZIN"/>
    <property type="match status" value="1"/>
</dbReference>
<dbReference type="Proteomes" id="UP001501274">
    <property type="component" value="Unassembled WGS sequence"/>
</dbReference>
<sequence>LGCAVAPLDSAPETGPPSPSPVDSAGIIPGDLSAPTARTYCRHPFSSPGAHHFAVGRAKQQRSHVVGGIVERVSSSGALGALVDNTSRVEAQVSRDDLVRVDGRSRLTLARGYFDMVRWIRDAGVQRRADRERLSPVLFQRGWRVDKPYPLGPSAVRCMSHVKRPVRTTVLERAEWQCDHHAELRVRRYFTQKHGGFASASWAGLGVTSVLLWNLKSHRRHRRSFQVKRGGGELGTPSAPPAGHRPPPRRRGDWVLRVRQELPAALGGAWGRGHAQLHREGEEGSEPGALRGPLGAHHRQLDHGGEDPRRAPHLGSPTARGGELSRVHTEPAMLALIAGCATSPTKLPWSR</sequence>
<organism evidence="2 3">
    <name type="scientific">Leishmania naiffi</name>
    <dbReference type="NCBI Taxonomy" id="5678"/>
    <lineage>
        <taxon>Eukaryota</taxon>
        <taxon>Discoba</taxon>
        <taxon>Euglenozoa</taxon>
        <taxon>Kinetoplastea</taxon>
        <taxon>Metakinetoplastina</taxon>
        <taxon>Trypanosomatida</taxon>
        <taxon>Trypanosomatidae</taxon>
        <taxon>Leishmaniinae</taxon>
        <taxon>Leishmania</taxon>
        <taxon>Leishmania naiffi species complex</taxon>
    </lineage>
</organism>
<feature type="region of interest" description="Disordered" evidence="1">
    <location>
        <begin position="222"/>
        <end position="251"/>
    </location>
</feature>
<gene>
    <name evidence="2" type="ORF">Q4I28_000462</name>
</gene>
<accession>A0AAW3CB29</accession>
<feature type="region of interest" description="Disordered" evidence="1">
    <location>
        <begin position="1"/>
        <end position="29"/>
    </location>
</feature>
<feature type="non-terminal residue" evidence="2">
    <location>
        <position position="1"/>
    </location>
</feature>
<keyword evidence="3" id="KW-1185">Reference proteome</keyword>
<evidence type="ECO:0000256" key="1">
    <source>
        <dbReference type="SAM" id="MobiDB-lite"/>
    </source>
</evidence>
<evidence type="ECO:0000313" key="2">
    <source>
        <dbReference type="EMBL" id="KAL0531480.1"/>
    </source>
</evidence>
<dbReference type="PANTHER" id="PTHR34157">
    <property type="entry name" value="TUZIN"/>
    <property type="match status" value="1"/>
</dbReference>